<name>W0FMM2_9BACT</name>
<protein>
    <submittedName>
        <fullName evidence="1">Uncharacterized protein</fullName>
    </submittedName>
</protein>
<sequence length="117" mass="13463">MRRTNNDILAEYVRQTRPEIEKSLSFMAYKLNQRIKDGIETLAKAVTSPAMIEAVRKLEELKNSMTPEEWEEYINSCNSEEEAEEAGVLEELGCGRCFGASFGDCEECERMKRRSNE</sequence>
<organism evidence="1">
    <name type="scientific">uncultured bacterium Contig643</name>
    <dbReference type="NCBI Taxonomy" id="1393602"/>
    <lineage>
        <taxon>Bacteria</taxon>
        <taxon>environmental samples</taxon>
    </lineage>
</organism>
<proteinExistence type="predicted"/>
<dbReference type="AlphaFoldDB" id="W0FMM2"/>
<evidence type="ECO:0000313" key="1">
    <source>
        <dbReference type="EMBL" id="AHF24032.1"/>
    </source>
</evidence>
<reference evidence="1" key="1">
    <citation type="journal article" date="2013" name="PLoS ONE">
        <title>Metagenomic insights into the carbohydrate-active enzymes carried by the microorganisms adhering to solid digesta in the rumen of cows.</title>
        <authorList>
            <person name="Wang L."/>
            <person name="Hatem A."/>
            <person name="Catalyurek U.V."/>
            <person name="Morrison M."/>
            <person name="Yu Z."/>
        </authorList>
    </citation>
    <scope>NUCLEOTIDE SEQUENCE</scope>
</reference>
<dbReference type="EMBL" id="KC246783">
    <property type="protein sequence ID" value="AHF24032.1"/>
    <property type="molecule type" value="Genomic_DNA"/>
</dbReference>
<accession>W0FMM2</accession>